<evidence type="ECO:0000313" key="12">
    <source>
        <dbReference type="EMBL" id="AKG42250.1"/>
    </source>
</evidence>
<feature type="transmembrane region" description="Helical" evidence="11">
    <location>
        <begin position="29"/>
        <end position="51"/>
    </location>
</feature>
<feature type="transmembrane region" description="Helical" evidence="11">
    <location>
        <begin position="206"/>
        <end position="229"/>
    </location>
</feature>
<feature type="region of interest" description="Disordered" evidence="10">
    <location>
        <begin position="250"/>
        <end position="282"/>
    </location>
</feature>
<evidence type="ECO:0000256" key="11">
    <source>
        <dbReference type="SAM" id="Phobius"/>
    </source>
</evidence>
<evidence type="ECO:0000256" key="7">
    <source>
        <dbReference type="ARBA" id="ARBA00022989"/>
    </source>
</evidence>
<dbReference type="GO" id="GO:0000103">
    <property type="term" value="P:sulfate assimilation"/>
    <property type="evidence" value="ECO:0007669"/>
    <property type="project" value="TreeGrafter"/>
</dbReference>
<dbReference type="PANTHER" id="PTHR37468">
    <property type="entry name" value="SULFATE TRANSPORTER CYSZ"/>
    <property type="match status" value="1"/>
</dbReference>
<sequence>MMIDLTAGIRYVVLGQRWLAQHPGRYGRALLPALIALVLYAAALLVLLLNAGDLAAWITPFADDWESPWRALVRGLAVALLLAAGLALAVLTFTAVTLVIGDPFYDALSAAVEESEGACPAAPERPLWRELWAALVEALYVLWRATLWTVPLFVLGFLPVLGQTVIPVIGFAVSGFFLTLELVCYALGRRGIDVRERLRMLRGRRWLAVGFGVPLVAAFMVPPLAIFLMPGAVAGATLLARDLVGDGATRQLAADPDPDPDPDADGGTGTGPDLTKRAPAQP</sequence>
<evidence type="ECO:0000256" key="4">
    <source>
        <dbReference type="ARBA" id="ARBA00022519"/>
    </source>
</evidence>
<proteinExistence type="predicted"/>
<evidence type="ECO:0000256" key="2">
    <source>
        <dbReference type="ARBA" id="ARBA00022448"/>
    </source>
</evidence>
<keyword evidence="9 11" id="KW-0472">Membrane</keyword>
<dbReference type="GO" id="GO:0019344">
    <property type="term" value="P:cysteine biosynthetic process"/>
    <property type="evidence" value="ECO:0007669"/>
    <property type="project" value="TreeGrafter"/>
</dbReference>
<dbReference type="STRING" id="408015.SXIM_08660"/>
<evidence type="ECO:0000256" key="8">
    <source>
        <dbReference type="ARBA" id="ARBA00023032"/>
    </source>
</evidence>
<protein>
    <submittedName>
        <fullName evidence="12">Integral membrane protein</fullName>
    </submittedName>
</protein>
<keyword evidence="6 11" id="KW-0812">Transmembrane</keyword>
<evidence type="ECO:0000256" key="5">
    <source>
        <dbReference type="ARBA" id="ARBA00022605"/>
    </source>
</evidence>
<keyword evidence="4" id="KW-0997">Cell inner membrane</keyword>
<dbReference type="InterPro" id="IPR059112">
    <property type="entry name" value="CysZ/EI24"/>
</dbReference>
<keyword evidence="7 11" id="KW-1133">Transmembrane helix</keyword>
<evidence type="ECO:0000256" key="3">
    <source>
        <dbReference type="ARBA" id="ARBA00022475"/>
    </source>
</evidence>
<dbReference type="Proteomes" id="UP000034034">
    <property type="component" value="Chromosome"/>
</dbReference>
<feature type="transmembrane region" description="Helical" evidence="11">
    <location>
        <begin position="164"/>
        <end position="185"/>
    </location>
</feature>
<dbReference type="HOGENOM" id="CLU_070331_0_0_11"/>
<dbReference type="GO" id="GO:0009675">
    <property type="term" value="F:high-affinity sulfate:proton symporter activity"/>
    <property type="evidence" value="ECO:0007669"/>
    <property type="project" value="TreeGrafter"/>
</dbReference>
<dbReference type="PANTHER" id="PTHR37468:SF1">
    <property type="entry name" value="SULFATE TRANSPORTER CYSZ"/>
    <property type="match status" value="1"/>
</dbReference>
<evidence type="ECO:0000256" key="10">
    <source>
        <dbReference type="SAM" id="MobiDB-lite"/>
    </source>
</evidence>
<dbReference type="Pfam" id="PF07264">
    <property type="entry name" value="EI24"/>
    <property type="match status" value="1"/>
</dbReference>
<keyword evidence="13" id="KW-1185">Reference proteome</keyword>
<dbReference type="AlphaFoldDB" id="A0A0F7FRX7"/>
<evidence type="ECO:0000256" key="6">
    <source>
        <dbReference type="ARBA" id="ARBA00022692"/>
    </source>
</evidence>
<organism evidence="12 13">
    <name type="scientific">Streptomyces xiamenensis</name>
    <dbReference type="NCBI Taxonomy" id="408015"/>
    <lineage>
        <taxon>Bacteria</taxon>
        <taxon>Bacillati</taxon>
        <taxon>Actinomycetota</taxon>
        <taxon>Actinomycetes</taxon>
        <taxon>Kitasatosporales</taxon>
        <taxon>Streptomycetaceae</taxon>
        <taxon>Streptomyces</taxon>
    </lineage>
</organism>
<dbReference type="KEGG" id="sxi:SXIM_08660"/>
<gene>
    <name evidence="12" type="ORF">SXIM_08660</name>
</gene>
<keyword evidence="5" id="KW-0028">Amino-acid biosynthesis</keyword>
<dbReference type="PATRIC" id="fig|408015.6.peg.894"/>
<dbReference type="EMBL" id="CP009922">
    <property type="protein sequence ID" value="AKG42250.1"/>
    <property type="molecule type" value="Genomic_DNA"/>
</dbReference>
<keyword evidence="3" id="KW-1003">Cell membrane</keyword>
<keyword evidence="8" id="KW-0764">Sulfate transport</keyword>
<evidence type="ECO:0000256" key="1">
    <source>
        <dbReference type="ARBA" id="ARBA00004141"/>
    </source>
</evidence>
<keyword evidence="2" id="KW-0813">Transport</keyword>
<reference evidence="12" key="1">
    <citation type="submission" date="2019-08" db="EMBL/GenBank/DDBJ databases">
        <title>Complete genome sequence of a mangrove-derived Streptomyces xiamenensis.</title>
        <authorList>
            <person name="Xu J."/>
        </authorList>
    </citation>
    <scope>NUCLEOTIDE SEQUENCE</scope>
    <source>
        <strain evidence="12">318</strain>
    </source>
</reference>
<accession>A0A0F7FRX7</accession>
<evidence type="ECO:0000256" key="9">
    <source>
        <dbReference type="ARBA" id="ARBA00023136"/>
    </source>
</evidence>
<feature type="transmembrane region" description="Helical" evidence="11">
    <location>
        <begin position="131"/>
        <end position="158"/>
    </location>
</feature>
<dbReference type="GO" id="GO:0005886">
    <property type="term" value="C:plasma membrane"/>
    <property type="evidence" value="ECO:0007669"/>
    <property type="project" value="TreeGrafter"/>
</dbReference>
<dbReference type="InterPro" id="IPR050480">
    <property type="entry name" value="CysZ-like"/>
</dbReference>
<comment type="subcellular location">
    <subcellularLocation>
        <location evidence="1">Membrane</location>
        <topology evidence="1">Multi-pass membrane protein</topology>
    </subcellularLocation>
</comment>
<evidence type="ECO:0000313" key="13">
    <source>
        <dbReference type="Proteomes" id="UP000034034"/>
    </source>
</evidence>
<feature type="transmembrane region" description="Helical" evidence="11">
    <location>
        <begin position="71"/>
        <end position="100"/>
    </location>
</feature>
<name>A0A0F7FRX7_9ACTN</name>